<evidence type="ECO:0000313" key="3">
    <source>
        <dbReference type="Proteomes" id="UP000289738"/>
    </source>
</evidence>
<dbReference type="InterPro" id="IPR044824">
    <property type="entry name" value="MAIN-like"/>
</dbReference>
<organism evidence="2 3">
    <name type="scientific">Arachis hypogaea</name>
    <name type="common">Peanut</name>
    <dbReference type="NCBI Taxonomy" id="3818"/>
    <lineage>
        <taxon>Eukaryota</taxon>
        <taxon>Viridiplantae</taxon>
        <taxon>Streptophyta</taxon>
        <taxon>Embryophyta</taxon>
        <taxon>Tracheophyta</taxon>
        <taxon>Spermatophyta</taxon>
        <taxon>Magnoliopsida</taxon>
        <taxon>eudicotyledons</taxon>
        <taxon>Gunneridae</taxon>
        <taxon>Pentapetalae</taxon>
        <taxon>rosids</taxon>
        <taxon>fabids</taxon>
        <taxon>Fabales</taxon>
        <taxon>Fabaceae</taxon>
        <taxon>Papilionoideae</taxon>
        <taxon>50 kb inversion clade</taxon>
        <taxon>dalbergioids sensu lato</taxon>
        <taxon>Dalbergieae</taxon>
        <taxon>Pterocarpus clade</taxon>
        <taxon>Arachis</taxon>
    </lineage>
</organism>
<feature type="domain" description="Aminotransferase-like plant mobile" evidence="1">
    <location>
        <begin position="21"/>
        <end position="173"/>
    </location>
</feature>
<evidence type="ECO:0000313" key="2">
    <source>
        <dbReference type="EMBL" id="RYQ90212.1"/>
    </source>
</evidence>
<gene>
    <name evidence="2" type="ORF">Ahy_B09g096439</name>
</gene>
<dbReference type="Pfam" id="PF10536">
    <property type="entry name" value="PMD"/>
    <property type="match status" value="1"/>
</dbReference>
<evidence type="ECO:0000259" key="1">
    <source>
        <dbReference type="Pfam" id="PF10536"/>
    </source>
</evidence>
<reference evidence="2 3" key="1">
    <citation type="submission" date="2019-01" db="EMBL/GenBank/DDBJ databases">
        <title>Sequencing of cultivated peanut Arachis hypogaea provides insights into genome evolution and oil improvement.</title>
        <authorList>
            <person name="Chen X."/>
        </authorList>
    </citation>
    <scope>NUCLEOTIDE SEQUENCE [LARGE SCALE GENOMIC DNA]</scope>
    <source>
        <strain evidence="3">cv. Fuhuasheng</strain>
        <tissue evidence="2">Leaves</tissue>
    </source>
</reference>
<dbReference type="PANTHER" id="PTHR46033:SF8">
    <property type="entry name" value="PROTEIN MAINTENANCE OF MERISTEMS-LIKE"/>
    <property type="match status" value="1"/>
</dbReference>
<dbReference type="InterPro" id="IPR019557">
    <property type="entry name" value="AminoTfrase-like_pln_mobile"/>
</dbReference>
<dbReference type="AlphaFoldDB" id="A0A444XKN0"/>
<dbReference type="EMBL" id="SDMP01000019">
    <property type="protein sequence ID" value="RYQ90212.1"/>
    <property type="molecule type" value="Genomic_DNA"/>
</dbReference>
<comment type="caution">
    <text evidence="2">The sequence shown here is derived from an EMBL/GenBank/DDBJ whole genome shotgun (WGS) entry which is preliminary data.</text>
</comment>
<dbReference type="PANTHER" id="PTHR46033">
    <property type="entry name" value="PROTEIN MAIN-LIKE 2"/>
    <property type="match status" value="1"/>
</dbReference>
<name>A0A444XKN0_ARAHY</name>
<proteinExistence type="predicted"/>
<sequence>MKRQHGMRLDDRIVLYLQMAGLYHLARLNESWFRLDKPLVSAFIERWRPETHTFHMPFGECTITLQDVAYHLGLPIDGQYVSGCLTDFSRFIEGSRPPWGADDETVRRYARAYIMMLLSTQLFGDKSGTCLHIRWLPYVARLEDMGQYSWGSAALSWLYRCMCRVANRNVVKWGGYQPSLSNKGPRVANWRLRIDLLQLGDFLWMLYSLAEVVQVVHPEILDPRHMTLWRATTALIYFAVIEWHPVDRVLPQFGGVQGRPRATLNIDFLMSKDGRGRDRYRAQHVLQFDIVPDPGPSHEYLDWWYQHGRRFLSPELLLGDPRRAAIPAQVIERVPGRRPEMDQLPDVLENRRVARRQCVGTRSSQREWIWLEEAIDVMERRGGDVGGELGGLVDEVESEVVPEVVVGGTRVQEEVVTGMTGDPMMVIAVEMGSGTLGAQVVIVEEVAVGE</sequence>
<accession>A0A444XKN0</accession>
<dbReference type="GO" id="GO:0010073">
    <property type="term" value="P:meristem maintenance"/>
    <property type="evidence" value="ECO:0007669"/>
    <property type="project" value="InterPro"/>
</dbReference>
<protein>
    <recommendedName>
        <fullName evidence="1">Aminotransferase-like plant mobile domain-containing protein</fullName>
    </recommendedName>
</protein>
<keyword evidence="3" id="KW-1185">Reference proteome</keyword>
<dbReference type="Proteomes" id="UP000289738">
    <property type="component" value="Chromosome B09"/>
</dbReference>